<dbReference type="OrthoDB" id="1445766at2"/>
<feature type="domain" description="Rhodanese" evidence="2">
    <location>
        <begin position="143"/>
        <end position="234"/>
    </location>
</feature>
<protein>
    <submittedName>
        <fullName evidence="3">Rhodanese-related sulfurtransferase</fullName>
    </submittedName>
</protein>
<accession>A0A4Q7N7T0</accession>
<evidence type="ECO:0000313" key="3">
    <source>
        <dbReference type="EMBL" id="RZS78083.1"/>
    </source>
</evidence>
<sequence>MNTPGQERIVTPAELRERLRRDGELALVDVREELPFSRAHLLQARCIALSRLEVLMPQRVPRRSTPIVLCADSALNERARGRLARLGYTDVSALEGGLEGWVQAGLPVFSGVNVPSKAFGEFVEHAYRTPSIDAKELQDLLDAHADVQVFDSRPYDDYTAETIPTSTSAPGAELAFRVPEAVAHDDTLVVVNCAGRTRSILGAQSIINAGLPQRVVALRNGTMGWRLAGLAVETGAERRLAAPSREAAQASRAAAQRFADAAGVREADLSMLRQWLDEREARTLYALDVRTPDETARDPLPGTLSAPGGQLVQATDLYVGTLQSRILLLDPEHTRALMTGAWLRCMGWRDVYVAPPHRVRDMAALLATRPAPLPTPARPGLDVAEAQAYMQAMDVTVLDLSWSRQYKRRHVSGAVFASRSHLGTALDAHAGSAGYLLTCEDGRVSGFALAEAQALTSKPVHYLAGGIAAWSAAGLPLTGDGQRWSVEPEDVWLRPFERPTQTRQAMDEYLSWEVDLLEQARLDGSLNFQAYAPQRPT</sequence>
<dbReference type="EMBL" id="SGXC01000003">
    <property type="protein sequence ID" value="RZS78083.1"/>
    <property type="molecule type" value="Genomic_DNA"/>
</dbReference>
<dbReference type="PANTHER" id="PTHR43855:SF1">
    <property type="entry name" value="THIOSULFATE SULFURTRANSFERASE"/>
    <property type="match status" value="1"/>
</dbReference>
<name>A0A4Q7N7T0_9BURK</name>
<dbReference type="SMART" id="SM00450">
    <property type="entry name" value="RHOD"/>
    <property type="match status" value="3"/>
</dbReference>
<dbReference type="AlphaFoldDB" id="A0A4Q7N7T0"/>
<feature type="domain" description="Rhodanese" evidence="2">
    <location>
        <begin position="391"/>
        <end position="479"/>
    </location>
</feature>
<dbReference type="RefSeq" id="WP_130360576.1">
    <property type="nucleotide sequence ID" value="NZ_SGXC01000003.1"/>
</dbReference>
<dbReference type="SUPFAM" id="SSF52821">
    <property type="entry name" value="Rhodanese/Cell cycle control phosphatase"/>
    <property type="match status" value="4"/>
</dbReference>
<feature type="domain" description="Rhodanese" evidence="2">
    <location>
        <begin position="21"/>
        <end position="110"/>
    </location>
</feature>
<evidence type="ECO:0000259" key="2">
    <source>
        <dbReference type="PROSITE" id="PS50206"/>
    </source>
</evidence>
<comment type="caution">
    <text evidence="3">The sequence shown here is derived from an EMBL/GenBank/DDBJ whole genome shotgun (WGS) entry which is preliminary data.</text>
</comment>
<dbReference type="Proteomes" id="UP000292445">
    <property type="component" value="Unassembled WGS sequence"/>
</dbReference>
<proteinExistence type="predicted"/>
<dbReference type="PANTHER" id="PTHR43855">
    <property type="entry name" value="THIOSULFATE SULFURTRANSFERASE"/>
    <property type="match status" value="1"/>
</dbReference>
<dbReference type="Gene3D" id="3.40.250.10">
    <property type="entry name" value="Rhodanese-like domain"/>
    <property type="match status" value="4"/>
</dbReference>
<evidence type="ECO:0000313" key="4">
    <source>
        <dbReference type="Proteomes" id="UP000292445"/>
    </source>
</evidence>
<dbReference type="Pfam" id="PF00581">
    <property type="entry name" value="Rhodanese"/>
    <property type="match status" value="3"/>
</dbReference>
<keyword evidence="4" id="KW-1185">Reference proteome</keyword>
<organism evidence="3 4">
    <name type="scientific">Pigmentiphaga kullae</name>
    <dbReference type="NCBI Taxonomy" id="151784"/>
    <lineage>
        <taxon>Bacteria</taxon>
        <taxon>Pseudomonadati</taxon>
        <taxon>Pseudomonadota</taxon>
        <taxon>Betaproteobacteria</taxon>
        <taxon>Burkholderiales</taxon>
        <taxon>Alcaligenaceae</taxon>
        <taxon>Pigmentiphaga</taxon>
    </lineage>
</organism>
<dbReference type="InterPro" id="IPR051126">
    <property type="entry name" value="Thiosulfate_sulfurtransferase"/>
</dbReference>
<dbReference type="GO" id="GO:0016740">
    <property type="term" value="F:transferase activity"/>
    <property type="evidence" value="ECO:0007669"/>
    <property type="project" value="UniProtKB-KW"/>
</dbReference>
<reference evidence="3 4" key="1">
    <citation type="submission" date="2019-02" db="EMBL/GenBank/DDBJ databases">
        <title>Genomic Encyclopedia of Type Strains, Phase IV (KMG-IV): sequencing the most valuable type-strain genomes for metagenomic binning, comparative biology and taxonomic classification.</title>
        <authorList>
            <person name="Goeker M."/>
        </authorList>
    </citation>
    <scope>NUCLEOTIDE SEQUENCE [LARGE SCALE GENOMIC DNA]</scope>
    <source>
        <strain evidence="3 4">K24</strain>
    </source>
</reference>
<keyword evidence="1" id="KW-0677">Repeat</keyword>
<keyword evidence="3" id="KW-0808">Transferase</keyword>
<dbReference type="InterPro" id="IPR001763">
    <property type="entry name" value="Rhodanese-like_dom"/>
</dbReference>
<dbReference type="PROSITE" id="PS50206">
    <property type="entry name" value="RHODANESE_3"/>
    <property type="match status" value="3"/>
</dbReference>
<evidence type="ECO:0000256" key="1">
    <source>
        <dbReference type="ARBA" id="ARBA00022737"/>
    </source>
</evidence>
<gene>
    <name evidence="3" type="ORF">EV675_4724</name>
</gene>
<dbReference type="InterPro" id="IPR036873">
    <property type="entry name" value="Rhodanese-like_dom_sf"/>
</dbReference>